<reference evidence="1" key="1">
    <citation type="submission" date="2014-11" db="EMBL/GenBank/DDBJ databases">
        <authorList>
            <person name="Amaro Gonzalez C."/>
        </authorList>
    </citation>
    <scope>NUCLEOTIDE SEQUENCE</scope>
</reference>
<name>A0A0E9QP73_ANGAN</name>
<evidence type="ECO:0000313" key="1">
    <source>
        <dbReference type="EMBL" id="JAH18232.1"/>
    </source>
</evidence>
<proteinExistence type="predicted"/>
<sequence length="32" mass="3956">MRFVLDFNFRDFKNSDCFHILETVYNAVLTWL</sequence>
<dbReference type="AlphaFoldDB" id="A0A0E9QP73"/>
<organism evidence="1">
    <name type="scientific">Anguilla anguilla</name>
    <name type="common">European freshwater eel</name>
    <name type="synonym">Muraena anguilla</name>
    <dbReference type="NCBI Taxonomy" id="7936"/>
    <lineage>
        <taxon>Eukaryota</taxon>
        <taxon>Metazoa</taxon>
        <taxon>Chordata</taxon>
        <taxon>Craniata</taxon>
        <taxon>Vertebrata</taxon>
        <taxon>Euteleostomi</taxon>
        <taxon>Actinopterygii</taxon>
        <taxon>Neopterygii</taxon>
        <taxon>Teleostei</taxon>
        <taxon>Anguilliformes</taxon>
        <taxon>Anguillidae</taxon>
        <taxon>Anguilla</taxon>
    </lineage>
</organism>
<accession>A0A0E9QP73</accession>
<dbReference type="EMBL" id="GBXM01090345">
    <property type="protein sequence ID" value="JAH18232.1"/>
    <property type="molecule type" value="Transcribed_RNA"/>
</dbReference>
<reference evidence="1" key="2">
    <citation type="journal article" date="2015" name="Fish Shellfish Immunol.">
        <title>Early steps in the European eel (Anguilla anguilla)-Vibrio vulnificus interaction in the gills: Role of the RtxA13 toxin.</title>
        <authorList>
            <person name="Callol A."/>
            <person name="Pajuelo D."/>
            <person name="Ebbesson L."/>
            <person name="Teles M."/>
            <person name="MacKenzie S."/>
            <person name="Amaro C."/>
        </authorList>
    </citation>
    <scope>NUCLEOTIDE SEQUENCE</scope>
</reference>
<protein>
    <submittedName>
        <fullName evidence="1">Uncharacterized protein</fullName>
    </submittedName>
</protein>